<sequence>MRITGKAILATVFGALMSAQASAAWFDIDTVPPFKGNDTGGIIAYSLYKEGADVKAMALNHCASYGKSVKLTGVDAQYGGYISFSCVWVHPGHLNRPLRVGY</sequence>
<keyword evidence="1" id="KW-0732">Signal</keyword>
<protein>
    <submittedName>
        <fullName evidence="2">Uncharacterized protein</fullName>
    </submittedName>
</protein>
<name>A0A7C9RHM2_9BRAD</name>
<proteinExistence type="predicted"/>
<dbReference type="AlphaFoldDB" id="A0A7C9RHM2"/>
<organism evidence="2 3">
    <name type="scientific">Candidatus Afipia apatlaquensis</name>
    <dbReference type="NCBI Taxonomy" id="2712852"/>
    <lineage>
        <taxon>Bacteria</taxon>
        <taxon>Pseudomonadati</taxon>
        <taxon>Pseudomonadota</taxon>
        <taxon>Alphaproteobacteria</taxon>
        <taxon>Hyphomicrobiales</taxon>
        <taxon>Nitrobacteraceae</taxon>
        <taxon>Afipia</taxon>
    </lineage>
</organism>
<reference evidence="2" key="1">
    <citation type="submission" date="2020-02" db="EMBL/GenBank/DDBJ databases">
        <title>Draft genome sequence of Candidatus Afipia apatlaquensis IBT-C3, a potential strain for decolorization of textile dyes.</title>
        <authorList>
            <person name="Sanchez-Reyes A."/>
            <person name="Breton-Deval L."/>
            <person name="Mangelson H."/>
            <person name="Sanchez-Flores A."/>
        </authorList>
    </citation>
    <scope>NUCLEOTIDE SEQUENCE [LARGE SCALE GENOMIC DNA]</scope>
    <source>
        <strain evidence="2">IBT-C3</strain>
    </source>
</reference>
<gene>
    <name evidence="2" type="ORF">G4V63_18050</name>
</gene>
<feature type="chain" id="PRO_5028980893" evidence="1">
    <location>
        <begin position="24"/>
        <end position="102"/>
    </location>
</feature>
<dbReference type="EMBL" id="JAAMRR010000920">
    <property type="protein sequence ID" value="NGX97041.1"/>
    <property type="molecule type" value="Genomic_DNA"/>
</dbReference>
<evidence type="ECO:0000313" key="2">
    <source>
        <dbReference type="EMBL" id="NGX97041.1"/>
    </source>
</evidence>
<accession>A0A7C9RHM2</accession>
<feature type="signal peptide" evidence="1">
    <location>
        <begin position="1"/>
        <end position="23"/>
    </location>
</feature>
<comment type="caution">
    <text evidence="2">The sequence shown here is derived from an EMBL/GenBank/DDBJ whole genome shotgun (WGS) entry which is preliminary data.</text>
</comment>
<dbReference type="Proteomes" id="UP000480266">
    <property type="component" value="Unassembled WGS sequence"/>
</dbReference>
<keyword evidence="3" id="KW-1185">Reference proteome</keyword>
<evidence type="ECO:0000313" key="3">
    <source>
        <dbReference type="Proteomes" id="UP000480266"/>
    </source>
</evidence>
<evidence type="ECO:0000256" key="1">
    <source>
        <dbReference type="SAM" id="SignalP"/>
    </source>
</evidence>